<feature type="non-terminal residue" evidence="5">
    <location>
        <position position="80"/>
    </location>
</feature>
<keyword evidence="3" id="KW-0687">Ribonucleoprotein</keyword>
<proteinExistence type="inferred from homology"/>
<dbReference type="InterPro" id="IPR023574">
    <property type="entry name" value="Ribosomal_uL4_dom_sf"/>
</dbReference>
<keyword evidence="2" id="KW-0689">Ribosomal protein</keyword>
<dbReference type="Pfam" id="PF14374">
    <property type="entry name" value="Ribos_L4_asso_C"/>
    <property type="match status" value="1"/>
</dbReference>
<evidence type="ECO:0000256" key="2">
    <source>
        <dbReference type="ARBA" id="ARBA00022980"/>
    </source>
</evidence>
<reference evidence="5 6" key="1">
    <citation type="submission" date="2018-10" db="EMBL/GenBank/DDBJ databases">
        <title>Draft genome sequence of Pantoea vagans isolated from corpses of the sugarcane aphid Melanaphis sacchari Zehntner.</title>
        <authorList>
            <person name="Toledo E."/>
            <person name="Pena G."/>
            <person name="Lozano L."/>
        </authorList>
    </citation>
    <scope>NUCLEOTIDE SEQUENCE [LARGE SCALE GENOMIC DNA]</scope>
    <source>
        <strain evidence="5 6">ET-90</strain>
    </source>
</reference>
<evidence type="ECO:0000313" key="5">
    <source>
        <dbReference type="EMBL" id="TXL69052.1"/>
    </source>
</evidence>
<dbReference type="Proteomes" id="UP000426772">
    <property type="component" value="Unassembled WGS sequence"/>
</dbReference>
<organism evidence="5 6">
    <name type="scientific">Pantoea vagans</name>
    <dbReference type="NCBI Taxonomy" id="470934"/>
    <lineage>
        <taxon>Bacteria</taxon>
        <taxon>Pseudomonadati</taxon>
        <taxon>Pseudomonadota</taxon>
        <taxon>Gammaproteobacteria</taxon>
        <taxon>Enterobacterales</taxon>
        <taxon>Erwiniaceae</taxon>
        <taxon>Pantoea</taxon>
    </lineage>
</organism>
<protein>
    <recommendedName>
        <fullName evidence="4">Large ribosomal subunit protein uL4 C-terminal domain-containing protein</fullName>
    </recommendedName>
</protein>
<feature type="domain" description="Large ribosomal subunit protein uL4 C-terminal" evidence="4">
    <location>
        <begin position="24"/>
        <end position="80"/>
    </location>
</feature>
<dbReference type="InterPro" id="IPR025755">
    <property type="entry name" value="Ribos_uL4_C_dom"/>
</dbReference>
<comment type="caution">
    <text evidence="5">The sequence shown here is derived from an EMBL/GenBank/DDBJ whole genome shotgun (WGS) entry which is preliminary data.</text>
</comment>
<keyword evidence="6" id="KW-1185">Reference proteome</keyword>
<evidence type="ECO:0000256" key="1">
    <source>
        <dbReference type="ARBA" id="ARBA00010528"/>
    </source>
</evidence>
<comment type="similarity">
    <text evidence="1">Belongs to the universal ribosomal protein uL4 family.</text>
</comment>
<dbReference type="EMBL" id="RCNL01000244">
    <property type="protein sequence ID" value="TXL69052.1"/>
    <property type="molecule type" value="Genomic_DNA"/>
</dbReference>
<dbReference type="Gene3D" id="3.40.1370.10">
    <property type="match status" value="1"/>
</dbReference>
<gene>
    <name evidence="5" type="ORF">D9O29_24120</name>
</gene>
<dbReference type="PANTHER" id="PTHR19431">
    <property type="entry name" value="60S RIBOSOMAL PROTEIN L4"/>
    <property type="match status" value="1"/>
</dbReference>
<accession>A0ABY3L8U1</accession>
<evidence type="ECO:0000313" key="6">
    <source>
        <dbReference type="Proteomes" id="UP000426772"/>
    </source>
</evidence>
<evidence type="ECO:0000256" key="3">
    <source>
        <dbReference type="ARBA" id="ARBA00023274"/>
    </source>
</evidence>
<feature type="non-terminal residue" evidence="5">
    <location>
        <position position="1"/>
    </location>
</feature>
<name>A0ABY3L8U1_9GAMM</name>
<dbReference type="InterPro" id="IPR045240">
    <property type="entry name" value="Ribosomal_uL4_euk/arch"/>
</dbReference>
<evidence type="ECO:0000259" key="4">
    <source>
        <dbReference type="Pfam" id="PF14374"/>
    </source>
</evidence>
<sequence>TESAFRKLDELYGTWRKPASLKVGYNLPMHKMTNTDLSRILKSEEIQKALRAPNKKINRRVLKKNPLKNLRIMLKLNPYA</sequence>